<evidence type="ECO:0000313" key="1">
    <source>
        <dbReference type="EMBL" id="KAL0367052.1"/>
    </source>
</evidence>
<organism evidence="1">
    <name type="scientific">Sesamum radiatum</name>
    <name type="common">Black benniseed</name>
    <dbReference type="NCBI Taxonomy" id="300843"/>
    <lineage>
        <taxon>Eukaryota</taxon>
        <taxon>Viridiplantae</taxon>
        <taxon>Streptophyta</taxon>
        <taxon>Embryophyta</taxon>
        <taxon>Tracheophyta</taxon>
        <taxon>Spermatophyta</taxon>
        <taxon>Magnoliopsida</taxon>
        <taxon>eudicotyledons</taxon>
        <taxon>Gunneridae</taxon>
        <taxon>Pentapetalae</taxon>
        <taxon>asterids</taxon>
        <taxon>lamiids</taxon>
        <taxon>Lamiales</taxon>
        <taxon>Pedaliaceae</taxon>
        <taxon>Sesamum</taxon>
    </lineage>
</organism>
<reference evidence="1" key="1">
    <citation type="submission" date="2020-06" db="EMBL/GenBank/DDBJ databases">
        <authorList>
            <person name="Li T."/>
            <person name="Hu X."/>
            <person name="Zhang T."/>
            <person name="Song X."/>
            <person name="Zhang H."/>
            <person name="Dai N."/>
            <person name="Sheng W."/>
            <person name="Hou X."/>
            <person name="Wei L."/>
        </authorList>
    </citation>
    <scope>NUCLEOTIDE SEQUENCE</scope>
    <source>
        <strain evidence="1">G02</strain>
        <tissue evidence="1">Leaf</tissue>
    </source>
</reference>
<protein>
    <submittedName>
        <fullName evidence="1">Uncharacterized protein</fullName>
    </submittedName>
</protein>
<accession>A0AAW2QHX9</accession>
<proteinExistence type="predicted"/>
<dbReference type="EMBL" id="JACGWJ010000015">
    <property type="protein sequence ID" value="KAL0367052.1"/>
    <property type="molecule type" value="Genomic_DNA"/>
</dbReference>
<reference evidence="1" key="2">
    <citation type="journal article" date="2024" name="Plant">
        <title>Genomic evolution and insights into agronomic trait innovations of Sesamum species.</title>
        <authorList>
            <person name="Miao H."/>
            <person name="Wang L."/>
            <person name="Qu L."/>
            <person name="Liu H."/>
            <person name="Sun Y."/>
            <person name="Le M."/>
            <person name="Wang Q."/>
            <person name="Wei S."/>
            <person name="Zheng Y."/>
            <person name="Lin W."/>
            <person name="Duan Y."/>
            <person name="Cao H."/>
            <person name="Xiong S."/>
            <person name="Wang X."/>
            <person name="Wei L."/>
            <person name="Li C."/>
            <person name="Ma Q."/>
            <person name="Ju M."/>
            <person name="Zhao R."/>
            <person name="Li G."/>
            <person name="Mu C."/>
            <person name="Tian Q."/>
            <person name="Mei H."/>
            <person name="Zhang T."/>
            <person name="Gao T."/>
            <person name="Zhang H."/>
        </authorList>
    </citation>
    <scope>NUCLEOTIDE SEQUENCE</scope>
    <source>
        <strain evidence="1">G02</strain>
    </source>
</reference>
<sequence length="57" mass="5818">MVPNITADNSSLDVFEEVLRLGGSAIRPKALGGGGIGSRVDIPPAEVKDVPVVTCKA</sequence>
<gene>
    <name evidence="1" type="ORF">Sradi_3595300</name>
</gene>
<name>A0AAW2QHX9_SESRA</name>
<dbReference type="AlphaFoldDB" id="A0AAW2QHX9"/>
<comment type="caution">
    <text evidence="1">The sequence shown here is derived from an EMBL/GenBank/DDBJ whole genome shotgun (WGS) entry which is preliminary data.</text>
</comment>